<dbReference type="GeneID" id="19404934"/>
<feature type="region of interest" description="Disordered" evidence="1">
    <location>
        <begin position="119"/>
        <end position="175"/>
    </location>
</feature>
<dbReference type="Proteomes" id="UP000016935">
    <property type="component" value="Unassembled WGS sequence"/>
</dbReference>
<feature type="region of interest" description="Disordered" evidence="1">
    <location>
        <begin position="57"/>
        <end position="87"/>
    </location>
</feature>
<proteinExistence type="predicted"/>
<sequence length="175" mass="19095">MADVDAAPGSHTMSLPGDGGGGGDPPRRGADLPRSHAQSFNKLRVAFWEAYEAALSQGLNPPSTPSRSSLASSALVPYAPPSSSHSRVLQDLAPALNGIAASIQGMLDSQREVAHQLTTTQNLLLGRTAPGSPTPRPRGRIEARRSRSPEDTEDEEEFRRFREERSRRRDVYRRR</sequence>
<dbReference type="AlphaFoldDB" id="R0JH30"/>
<dbReference type="HOGENOM" id="CLU_1533503_0_0_1"/>
<organism evidence="2 3">
    <name type="scientific">Exserohilum turcicum (strain 28A)</name>
    <name type="common">Northern leaf blight fungus</name>
    <name type="synonym">Setosphaeria turcica</name>
    <dbReference type="NCBI Taxonomy" id="671987"/>
    <lineage>
        <taxon>Eukaryota</taxon>
        <taxon>Fungi</taxon>
        <taxon>Dikarya</taxon>
        <taxon>Ascomycota</taxon>
        <taxon>Pezizomycotina</taxon>
        <taxon>Dothideomycetes</taxon>
        <taxon>Pleosporomycetidae</taxon>
        <taxon>Pleosporales</taxon>
        <taxon>Pleosporineae</taxon>
        <taxon>Pleosporaceae</taxon>
        <taxon>Exserohilum</taxon>
    </lineage>
</organism>
<reference evidence="2 3" key="2">
    <citation type="journal article" date="2013" name="PLoS Genet.">
        <title>Comparative genome structure, secondary metabolite, and effector coding capacity across Cochliobolus pathogens.</title>
        <authorList>
            <person name="Condon B.J."/>
            <person name="Leng Y."/>
            <person name="Wu D."/>
            <person name="Bushley K.E."/>
            <person name="Ohm R.A."/>
            <person name="Otillar R."/>
            <person name="Martin J."/>
            <person name="Schackwitz W."/>
            <person name="Grimwood J."/>
            <person name="MohdZainudin N."/>
            <person name="Xue C."/>
            <person name="Wang R."/>
            <person name="Manning V.A."/>
            <person name="Dhillon B."/>
            <person name="Tu Z.J."/>
            <person name="Steffenson B.J."/>
            <person name="Salamov A."/>
            <person name="Sun H."/>
            <person name="Lowry S."/>
            <person name="LaButti K."/>
            <person name="Han J."/>
            <person name="Copeland A."/>
            <person name="Lindquist E."/>
            <person name="Barry K."/>
            <person name="Schmutz J."/>
            <person name="Baker S.E."/>
            <person name="Ciuffetti L.M."/>
            <person name="Grigoriev I.V."/>
            <person name="Zhong S."/>
            <person name="Turgeon B.G."/>
        </authorList>
    </citation>
    <scope>NUCLEOTIDE SEQUENCE [LARGE SCALE GENOMIC DNA]</scope>
    <source>
        <strain evidence="3">28A</strain>
    </source>
</reference>
<evidence type="ECO:0000313" key="3">
    <source>
        <dbReference type="Proteomes" id="UP000016935"/>
    </source>
</evidence>
<reference evidence="2 3" key="1">
    <citation type="journal article" date="2012" name="PLoS Pathog.">
        <title>Diverse lifestyles and strategies of plant pathogenesis encoded in the genomes of eighteen Dothideomycetes fungi.</title>
        <authorList>
            <person name="Ohm R.A."/>
            <person name="Feau N."/>
            <person name="Henrissat B."/>
            <person name="Schoch C.L."/>
            <person name="Horwitz B.A."/>
            <person name="Barry K.W."/>
            <person name="Condon B.J."/>
            <person name="Copeland A.C."/>
            <person name="Dhillon B."/>
            <person name="Glaser F."/>
            <person name="Hesse C.N."/>
            <person name="Kosti I."/>
            <person name="LaButti K."/>
            <person name="Lindquist E.A."/>
            <person name="Lucas S."/>
            <person name="Salamov A.A."/>
            <person name="Bradshaw R.E."/>
            <person name="Ciuffetti L."/>
            <person name="Hamelin R.C."/>
            <person name="Kema G.H.J."/>
            <person name="Lawrence C."/>
            <person name="Scott J.A."/>
            <person name="Spatafora J.W."/>
            <person name="Turgeon B.G."/>
            <person name="de Wit P.J.G.M."/>
            <person name="Zhong S."/>
            <person name="Goodwin S.B."/>
            <person name="Grigoriev I.V."/>
        </authorList>
    </citation>
    <scope>NUCLEOTIDE SEQUENCE [LARGE SCALE GENOMIC DNA]</scope>
    <source>
        <strain evidence="3">28A</strain>
    </source>
</reference>
<feature type="region of interest" description="Disordered" evidence="1">
    <location>
        <begin position="1"/>
        <end position="36"/>
    </location>
</feature>
<accession>R0JH30</accession>
<gene>
    <name evidence="2" type="ORF">SETTUDRAFT_44593</name>
</gene>
<evidence type="ECO:0000256" key="1">
    <source>
        <dbReference type="SAM" id="MobiDB-lite"/>
    </source>
</evidence>
<name>R0JH30_EXST2</name>
<feature type="compositionally biased region" description="Basic and acidic residues" evidence="1">
    <location>
        <begin position="25"/>
        <end position="34"/>
    </location>
</feature>
<evidence type="ECO:0000313" key="2">
    <source>
        <dbReference type="EMBL" id="EOA80668.1"/>
    </source>
</evidence>
<dbReference type="EMBL" id="KB908877">
    <property type="protein sequence ID" value="EOA80668.1"/>
    <property type="molecule type" value="Genomic_DNA"/>
</dbReference>
<keyword evidence="3" id="KW-1185">Reference proteome</keyword>
<dbReference type="RefSeq" id="XP_008031282.1">
    <property type="nucleotide sequence ID" value="XM_008033091.1"/>
</dbReference>
<feature type="compositionally biased region" description="Basic and acidic residues" evidence="1">
    <location>
        <begin position="157"/>
        <end position="169"/>
    </location>
</feature>
<feature type="compositionally biased region" description="Low complexity" evidence="1">
    <location>
        <begin position="65"/>
        <end position="77"/>
    </location>
</feature>
<protein>
    <submittedName>
        <fullName evidence="2">Uncharacterized protein</fullName>
    </submittedName>
</protein>
<feature type="compositionally biased region" description="Basic and acidic residues" evidence="1">
    <location>
        <begin position="139"/>
        <end position="150"/>
    </location>
</feature>